<evidence type="ECO:0000313" key="3">
    <source>
        <dbReference type="Proteomes" id="UP001085076"/>
    </source>
</evidence>
<proteinExistence type="predicted"/>
<organism evidence="2 3">
    <name type="scientific">Dioscorea zingiberensis</name>
    <dbReference type="NCBI Taxonomy" id="325984"/>
    <lineage>
        <taxon>Eukaryota</taxon>
        <taxon>Viridiplantae</taxon>
        <taxon>Streptophyta</taxon>
        <taxon>Embryophyta</taxon>
        <taxon>Tracheophyta</taxon>
        <taxon>Spermatophyta</taxon>
        <taxon>Magnoliopsida</taxon>
        <taxon>Liliopsida</taxon>
        <taxon>Dioscoreales</taxon>
        <taxon>Dioscoreaceae</taxon>
        <taxon>Dioscorea</taxon>
    </lineage>
</organism>
<keyword evidence="3" id="KW-1185">Reference proteome</keyword>
<evidence type="ECO:0000313" key="2">
    <source>
        <dbReference type="EMBL" id="KAJ0967665.1"/>
    </source>
</evidence>
<accession>A0A9D5H929</accession>
<dbReference type="EMBL" id="JAGGNH010000007">
    <property type="protein sequence ID" value="KAJ0967665.1"/>
    <property type="molecule type" value="Genomic_DNA"/>
</dbReference>
<sequence length="112" mass="12745">MITGIVLEGGRRSRVRFTIRVIVITFKLWLAGAIRMRAREKNPNATISSPFLVVHLFQSEHSLPVIVQRNRRVTRGLPRPQNTVVCSPEGALHRGKSRGDRKPLLSPRRTEE</sequence>
<protein>
    <submittedName>
        <fullName evidence="2">Uncharacterized protein</fullName>
    </submittedName>
</protein>
<comment type="caution">
    <text evidence="2">The sequence shown here is derived from an EMBL/GenBank/DDBJ whole genome shotgun (WGS) entry which is preliminary data.</text>
</comment>
<feature type="region of interest" description="Disordered" evidence="1">
    <location>
        <begin position="78"/>
        <end position="112"/>
    </location>
</feature>
<gene>
    <name evidence="2" type="ORF">J5N97_024582</name>
</gene>
<name>A0A9D5H929_9LILI</name>
<feature type="compositionally biased region" description="Basic and acidic residues" evidence="1">
    <location>
        <begin position="97"/>
        <end position="112"/>
    </location>
</feature>
<evidence type="ECO:0000256" key="1">
    <source>
        <dbReference type="SAM" id="MobiDB-lite"/>
    </source>
</evidence>
<reference evidence="2" key="1">
    <citation type="submission" date="2021-03" db="EMBL/GenBank/DDBJ databases">
        <authorList>
            <person name="Li Z."/>
            <person name="Yang C."/>
        </authorList>
    </citation>
    <scope>NUCLEOTIDE SEQUENCE</scope>
    <source>
        <strain evidence="2">Dzin_1.0</strain>
        <tissue evidence="2">Leaf</tissue>
    </source>
</reference>
<dbReference type="AlphaFoldDB" id="A0A9D5H929"/>
<reference evidence="2" key="2">
    <citation type="journal article" date="2022" name="Hortic Res">
        <title>The genome of Dioscorea zingiberensis sheds light on the biosynthesis, origin and evolution of the medicinally important diosgenin saponins.</title>
        <authorList>
            <person name="Li Y."/>
            <person name="Tan C."/>
            <person name="Li Z."/>
            <person name="Guo J."/>
            <person name="Li S."/>
            <person name="Chen X."/>
            <person name="Wang C."/>
            <person name="Dai X."/>
            <person name="Yang H."/>
            <person name="Song W."/>
            <person name="Hou L."/>
            <person name="Xu J."/>
            <person name="Tong Z."/>
            <person name="Xu A."/>
            <person name="Yuan X."/>
            <person name="Wang W."/>
            <person name="Yang Q."/>
            <person name="Chen L."/>
            <person name="Sun Z."/>
            <person name="Wang K."/>
            <person name="Pan B."/>
            <person name="Chen J."/>
            <person name="Bao Y."/>
            <person name="Liu F."/>
            <person name="Qi X."/>
            <person name="Gang D.R."/>
            <person name="Wen J."/>
            <person name="Li J."/>
        </authorList>
    </citation>
    <scope>NUCLEOTIDE SEQUENCE</scope>
    <source>
        <strain evidence="2">Dzin_1.0</strain>
    </source>
</reference>
<dbReference type="Proteomes" id="UP001085076">
    <property type="component" value="Miscellaneous, Linkage group lg07"/>
</dbReference>